<organism evidence="1 2">
    <name type="scientific">Antarctobacter heliothermus</name>
    <dbReference type="NCBI Taxonomy" id="74033"/>
    <lineage>
        <taxon>Bacteria</taxon>
        <taxon>Pseudomonadati</taxon>
        <taxon>Pseudomonadota</taxon>
        <taxon>Alphaproteobacteria</taxon>
        <taxon>Rhodobacterales</taxon>
        <taxon>Roseobacteraceae</taxon>
        <taxon>Antarctobacter</taxon>
    </lineage>
</organism>
<evidence type="ECO:0000313" key="1">
    <source>
        <dbReference type="EMBL" id="SNS06679.1"/>
    </source>
</evidence>
<dbReference type="Proteomes" id="UP000198440">
    <property type="component" value="Unassembled WGS sequence"/>
</dbReference>
<accession>A0A239BG25</accession>
<dbReference type="AlphaFoldDB" id="A0A239BG25"/>
<dbReference type="GO" id="GO:0004177">
    <property type="term" value="F:aminopeptidase activity"/>
    <property type="evidence" value="ECO:0007669"/>
    <property type="project" value="UniProtKB-KW"/>
</dbReference>
<dbReference type="EMBL" id="FZON01000003">
    <property type="protein sequence ID" value="SNS06679.1"/>
    <property type="molecule type" value="Genomic_DNA"/>
</dbReference>
<dbReference type="Gene3D" id="3.60.70.12">
    <property type="entry name" value="L-amino peptidase D-ALA esterase/amidase"/>
    <property type="match status" value="1"/>
</dbReference>
<keyword evidence="1" id="KW-0645">Protease</keyword>
<dbReference type="SUPFAM" id="SSF56266">
    <property type="entry name" value="DmpA/ArgJ-like"/>
    <property type="match status" value="1"/>
</dbReference>
<protein>
    <submittedName>
        <fullName evidence="1">D-aminopeptidase</fullName>
    </submittedName>
</protein>
<evidence type="ECO:0000313" key="2">
    <source>
        <dbReference type="Proteomes" id="UP000198440"/>
    </source>
</evidence>
<sequence>MVRVVLHMRPSMRSGPQNLITDVPCLLVGNAQDARNKSGGSVVTAEASTTAFVVVMGGASGPTECCLHSDNNYACFLSGATLTGVT</sequence>
<keyword evidence="1" id="KW-0378">Hydrolase</keyword>
<name>A0A239BG25_9RHOB</name>
<gene>
    <name evidence="1" type="ORF">SAMN04488078_100390</name>
</gene>
<keyword evidence="1" id="KW-0031">Aminopeptidase</keyword>
<dbReference type="InterPro" id="IPR016117">
    <property type="entry name" value="ArgJ-like_dom_sf"/>
</dbReference>
<proteinExistence type="predicted"/>
<reference evidence="1 2" key="1">
    <citation type="submission" date="2017-06" db="EMBL/GenBank/DDBJ databases">
        <authorList>
            <person name="Kim H.J."/>
            <person name="Triplett B.A."/>
        </authorList>
    </citation>
    <scope>NUCLEOTIDE SEQUENCE [LARGE SCALE GENOMIC DNA]</scope>
    <source>
        <strain evidence="1 2">DSM 11445</strain>
    </source>
</reference>